<accession>A0AAE8ZND3</accession>
<feature type="region of interest" description="Disordered" evidence="1">
    <location>
        <begin position="180"/>
        <end position="215"/>
    </location>
</feature>
<organism evidence="2 3">
    <name type="scientific">Caenorhabditis briggsae</name>
    <dbReference type="NCBI Taxonomy" id="6238"/>
    <lineage>
        <taxon>Eukaryota</taxon>
        <taxon>Metazoa</taxon>
        <taxon>Ecdysozoa</taxon>
        <taxon>Nematoda</taxon>
        <taxon>Chromadorea</taxon>
        <taxon>Rhabditida</taxon>
        <taxon>Rhabditina</taxon>
        <taxon>Rhabditomorpha</taxon>
        <taxon>Rhabditoidea</taxon>
        <taxon>Rhabditidae</taxon>
        <taxon>Peloderinae</taxon>
        <taxon>Caenorhabditis</taxon>
    </lineage>
</organism>
<feature type="compositionally biased region" description="Basic and acidic residues" evidence="1">
    <location>
        <begin position="206"/>
        <end position="215"/>
    </location>
</feature>
<feature type="region of interest" description="Disordered" evidence="1">
    <location>
        <begin position="38"/>
        <end position="66"/>
    </location>
</feature>
<protein>
    <submittedName>
        <fullName evidence="2">Uncharacterized protein</fullName>
    </submittedName>
</protein>
<evidence type="ECO:0000256" key="1">
    <source>
        <dbReference type="SAM" id="MobiDB-lite"/>
    </source>
</evidence>
<feature type="region of interest" description="Disordered" evidence="1">
    <location>
        <begin position="1"/>
        <end position="22"/>
    </location>
</feature>
<dbReference type="Proteomes" id="UP000827892">
    <property type="component" value="Chromosome X"/>
</dbReference>
<reference evidence="2 3" key="1">
    <citation type="submission" date="2022-05" db="EMBL/GenBank/DDBJ databases">
        <title>Chromosome-level reference genomes for two strains of Caenorhabditis briggsae: an improved platform for comparative genomics.</title>
        <authorList>
            <person name="Stevens L."/>
            <person name="Andersen E.C."/>
        </authorList>
    </citation>
    <scope>NUCLEOTIDE SEQUENCE [LARGE SCALE GENOMIC DNA]</scope>
    <source>
        <strain evidence="2">QX1410_ONT</strain>
        <tissue evidence="2">Whole-organism</tissue>
    </source>
</reference>
<evidence type="ECO:0000313" key="2">
    <source>
        <dbReference type="EMBL" id="ULT80538.1"/>
    </source>
</evidence>
<feature type="region of interest" description="Disordered" evidence="1">
    <location>
        <begin position="116"/>
        <end position="149"/>
    </location>
</feature>
<proteinExistence type="predicted"/>
<dbReference type="EMBL" id="CP090896">
    <property type="protein sequence ID" value="ULT80538.1"/>
    <property type="molecule type" value="Genomic_DNA"/>
</dbReference>
<sequence length="215" mass="25915">MTTEKVEENKEMDQLRGELDAEKKKTEAALTLLREERKQRAAEEKKNLENQNAWRTKMKNFNEDKDRNEKELEEALLKFHEKNIEQVREIEDFKKAKQMFENEIKQLKEEKKTFELEREAEKKKHMDSYDRMNEEWQTKTTGLEEKQRKKLEEITSEYQSVLEEGEKYARRLQLVAEIQKQNEKVESEDTNTSNKPGPQEEEDQKEEPQEDGKKD</sequence>
<name>A0AAE8ZND3_CAEBR</name>
<feature type="compositionally biased region" description="Basic and acidic residues" evidence="1">
    <location>
        <begin position="38"/>
        <end position="48"/>
    </location>
</feature>
<evidence type="ECO:0000313" key="3">
    <source>
        <dbReference type="Proteomes" id="UP000827892"/>
    </source>
</evidence>
<gene>
    <name evidence="2" type="ORF">L3Y34_010840</name>
</gene>
<dbReference type="AlphaFoldDB" id="A0AAE8ZND3"/>